<keyword evidence="2" id="KW-0753">Steroid metabolism</keyword>
<dbReference type="GO" id="GO:0032787">
    <property type="term" value="P:monocarboxylic acid metabolic process"/>
    <property type="evidence" value="ECO:0007669"/>
    <property type="project" value="UniProtKB-ARBA"/>
</dbReference>
<dbReference type="AlphaFoldDB" id="G8LX35"/>
<proteinExistence type="inferred from homology"/>
<dbReference type="EMBL" id="CP003065">
    <property type="protein sequence ID" value="AEV67687.1"/>
    <property type="molecule type" value="Genomic_DNA"/>
</dbReference>
<dbReference type="InterPro" id="IPR002347">
    <property type="entry name" value="SDR_fam"/>
</dbReference>
<dbReference type="KEGG" id="ccl:Clocl_1010"/>
<dbReference type="Pfam" id="PF13561">
    <property type="entry name" value="adh_short_C2"/>
    <property type="match status" value="1"/>
</dbReference>
<dbReference type="HOGENOM" id="CLU_010194_1_2_9"/>
<dbReference type="InterPro" id="IPR036291">
    <property type="entry name" value="NAD(P)-bd_dom_sf"/>
</dbReference>
<dbReference type="PANTHER" id="PTHR42879:SF6">
    <property type="entry name" value="NADPH-DEPENDENT REDUCTASE BACG"/>
    <property type="match status" value="1"/>
</dbReference>
<dbReference type="Gene3D" id="3.40.50.720">
    <property type="entry name" value="NAD(P)-binding Rossmann-like Domain"/>
    <property type="match status" value="1"/>
</dbReference>
<dbReference type="PANTHER" id="PTHR42879">
    <property type="entry name" value="3-OXOACYL-(ACYL-CARRIER-PROTEIN) REDUCTASE"/>
    <property type="match status" value="1"/>
</dbReference>
<keyword evidence="2" id="KW-0443">Lipid metabolism</keyword>
<dbReference type="SUPFAM" id="SSF51735">
    <property type="entry name" value="NAD(P)-binding Rossmann-fold domains"/>
    <property type="match status" value="1"/>
</dbReference>
<gene>
    <name evidence="3" type="ordered locus">Clocl_1010</name>
</gene>
<dbReference type="RefSeq" id="WP_014254305.1">
    <property type="nucleotide sequence ID" value="NC_016627.1"/>
</dbReference>
<dbReference type="eggNOG" id="COG1028">
    <property type="taxonomic scope" value="Bacteria"/>
</dbReference>
<name>G8LX35_ACECE</name>
<dbReference type="PROSITE" id="PS00061">
    <property type="entry name" value="ADH_SHORT"/>
    <property type="match status" value="1"/>
</dbReference>
<dbReference type="InterPro" id="IPR050259">
    <property type="entry name" value="SDR"/>
</dbReference>
<accession>G8LX35</accession>
<comment type="similarity">
    <text evidence="1">Belongs to the short-chain dehydrogenases/reductases (SDR) family.</text>
</comment>
<dbReference type="Proteomes" id="UP000005435">
    <property type="component" value="Chromosome"/>
</dbReference>
<keyword evidence="4" id="KW-1185">Reference proteome</keyword>
<reference evidence="3 4" key="2">
    <citation type="journal article" date="2012" name="Stand. Genomic Sci.">
        <title>Complete Genome Sequence of Clostridium clariflavum DSM 19732.</title>
        <authorList>
            <person name="Izquierdo J.A."/>
            <person name="Goodwin L."/>
            <person name="Davenport K.W."/>
            <person name="Teshima H."/>
            <person name="Bruce D."/>
            <person name="Detter C."/>
            <person name="Tapia R."/>
            <person name="Han S."/>
            <person name="Land M."/>
            <person name="Hauser L."/>
            <person name="Jeffries C.D."/>
            <person name="Han J."/>
            <person name="Pitluck S."/>
            <person name="Nolan M."/>
            <person name="Chen A."/>
            <person name="Huntemann M."/>
            <person name="Mavromatis K."/>
            <person name="Mikhailova N."/>
            <person name="Liolios K."/>
            <person name="Woyke T."/>
            <person name="Lynd L.R."/>
        </authorList>
    </citation>
    <scope>NUCLEOTIDE SEQUENCE [LARGE SCALE GENOMIC DNA]</scope>
    <source>
        <strain evidence="4">DSM 19732 / NBRC 101661 / EBR45</strain>
    </source>
</reference>
<dbReference type="PRINTS" id="PR00081">
    <property type="entry name" value="GDHRDH"/>
</dbReference>
<evidence type="ECO:0000256" key="2">
    <source>
        <dbReference type="ARBA" id="ARBA00023221"/>
    </source>
</evidence>
<reference evidence="4" key="1">
    <citation type="submission" date="2011-12" db="EMBL/GenBank/DDBJ databases">
        <title>Complete sequence of Clostridium clariflavum DSM 19732.</title>
        <authorList>
            <consortium name="US DOE Joint Genome Institute"/>
            <person name="Lucas S."/>
            <person name="Han J."/>
            <person name="Lapidus A."/>
            <person name="Cheng J.-F."/>
            <person name="Goodwin L."/>
            <person name="Pitluck S."/>
            <person name="Peters L."/>
            <person name="Teshima H."/>
            <person name="Detter J.C."/>
            <person name="Han C."/>
            <person name="Tapia R."/>
            <person name="Land M."/>
            <person name="Hauser L."/>
            <person name="Kyrpides N."/>
            <person name="Ivanova N."/>
            <person name="Pagani I."/>
            <person name="Kitzmiller T."/>
            <person name="Lynd L."/>
            <person name="Izquierdo J."/>
            <person name="Woyke T."/>
        </authorList>
    </citation>
    <scope>NUCLEOTIDE SEQUENCE [LARGE SCALE GENOMIC DNA]</scope>
    <source>
        <strain evidence="4">DSM 19732 / NBRC 101661 / EBR45</strain>
    </source>
</reference>
<evidence type="ECO:0000256" key="1">
    <source>
        <dbReference type="ARBA" id="ARBA00006484"/>
    </source>
</evidence>
<dbReference type="OrthoDB" id="9808814at2"/>
<dbReference type="InterPro" id="IPR020904">
    <property type="entry name" value="Sc_DH/Rdtase_CS"/>
</dbReference>
<sequence>MDLKIEGKNVLVVGASKGIGKSIALGFAREGAKLTIIARSEDLLIKLKNELMQLKDSDHAYYAVDVMEIKGDEFARKLIEERGVFDIAVHNVGGSLIGRNALGKFEEWEYAIKFNAGVAIDMNSVLIPAMVDKGWGRVIHISSISAVMLRGNPLYASAKAFLNAYVTTVGRAVANTGVVVSAVMPGAVAFPGSYWDKYMETDPARCEDFLRHHQAVGRFGTPEEIADAVLFLASDQASFMQAALVPVDGANM</sequence>
<evidence type="ECO:0000313" key="3">
    <source>
        <dbReference type="EMBL" id="AEV67687.1"/>
    </source>
</evidence>
<dbReference type="STRING" id="720554.Clocl_1010"/>
<evidence type="ECO:0008006" key="5">
    <source>
        <dbReference type="Google" id="ProtNLM"/>
    </source>
</evidence>
<evidence type="ECO:0000313" key="4">
    <source>
        <dbReference type="Proteomes" id="UP000005435"/>
    </source>
</evidence>
<dbReference type="CDD" id="cd05233">
    <property type="entry name" value="SDR_c"/>
    <property type="match status" value="1"/>
</dbReference>
<organism evidence="3 4">
    <name type="scientific">Acetivibrio clariflavus (strain DSM 19732 / NBRC 101661 / EBR45)</name>
    <name type="common">Clostridium clariflavum</name>
    <dbReference type="NCBI Taxonomy" id="720554"/>
    <lineage>
        <taxon>Bacteria</taxon>
        <taxon>Bacillati</taxon>
        <taxon>Bacillota</taxon>
        <taxon>Clostridia</taxon>
        <taxon>Eubacteriales</taxon>
        <taxon>Oscillospiraceae</taxon>
        <taxon>Acetivibrio</taxon>
    </lineage>
</organism>
<dbReference type="GO" id="GO:0008202">
    <property type="term" value="P:steroid metabolic process"/>
    <property type="evidence" value="ECO:0007669"/>
    <property type="project" value="UniProtKB-KW"/>
</dbReference>
<protein>
    <recommendedName>
        <fullName evidence="5">3-oxoacyl-[acyl-carrier protein] reductase</fullName>
    </recommendedName>
</protein>